<dbReference type="NCBIfam" id="NF005559">
    <property type="entry name" value="PRK07231.1"/>
    <property type="match status" value="1"/>
</dbReference>
<dbReference type="Pfam" id="PF13561">
    <property type="entry name" value="adh_short_C2"/>
    <property type="match status" value="1"/>
</dbReference>
<evidence type="ECO:0000256" key="2">
    <source>
        <dbReference type="ARBA" id="ARBA00023002"/>
    </source>
</evidence>
<dbReference type="GO" id="GO:0004316">
    <property type="term" value="F:3-oxoacyl-[acyl-carrier-protein] reductase (NADPH) activity"/>
    <property type="evidence" value="ECO:0007669"/>
    <property type="project" value="UniProtKB-EC"/>
</dbReference>
<sequence>MNKALNGKIALVTGAGSGIGHASALAFARAGATVVVSDMLLERCEAVVSEITREGGSASARQCDVRDPRQIDALFQTVLESYGQLDCAFNNAGVGGPITPLAEYPDDAWSEVIGTNLASVFHCMKHEIRQMVKQGAGSIVNCASVTGLNGMRGMPVYSAAKHGILGLTKSAALDYAQQGVRINAVCPGVIHTPAVDQWIEKDPDGARQFMREMTAREPIGRLGTPDEVASAVVWLCSPGASFMIGHGLAVDGGYTAQ</sequence>
<gene>
    <name evidence="3" type="primary">fabG9</name>
    <name evidence="3" type="ordered locus">CNE_BB1p04320</name>
</gene>
<dbReference type="RefSeq" id="WP_013958911.1">
    <property type="nucleotide sequence ID" value="NC_015727.1"/>
</dbReference>
<keyword evidence="2 3" id="KW-0560">Oxidoreductase</keyword>
<dbReference type="GeneID" id="34312280"/>
<organism evidence="3 4">
    <name type="scientific">Cupriavidus necator (strain ATCC 43291 / DSM 13513 / CCUG 52238 / LMG 8453 / N-1)</name>
    <name type="common">Ralstonia eutropha</name>
    <dbReference type="NCBI Taxonomy" id="1042878"/>
    <lineage>
        <taxon>Bacteria</taxon>
        <taxon>Pseudomonadati</taxon>
        <taxon>Pseudomonadota</taxon>
        <taxon>Betaproteobacteria</taxon>
        <taxon>Burkholderiales</taxon>
        <taxon>Burkholderiaceae</taxon>
        <taxon>Cupriavidus</taxon>
    </lineage>
</organism>
<protein>
    <submittedName>
        <fullName evidence="3">3-oxoacyl-[acyl-carrier-protein] reductase FabG</fullName>
        <ecNumber evidence="3">1.1.1.100</ecNumber>
    </submittedName>
</protein>
<name>F8GWY6_CUPNN</name>
<dbReference type="AlphaFoldDB" id="F8GWY6"/>
<evidence type="ECO:0000313" key="3">
    <source>
        <dbReference type="EMBL" id="AEI81856.1"/>
    </source>
</evidence>
<evidence type="ECO:0000256" key="1">
    <source>
        <dbReference type="ARBA" id="ARBA00006484"/>
    </source>
</evidence>
<dbReference type="InterPro" id="IPR020904">
    <property type="entry name" value="Sc_DH/Rdtase_CS"/>
</dbReference>
<reference evidence="3 4" key="1">
    <citation type="journal article" date="2011" name="J. Bacteriol.">
        <title>Complete genome sequence of the type strain Cupriavidus necator N-1.</title>
        <authorList>
            <person name="Poehlein A."/>
            <person name="Kusian B."/>
            <person name="Friedrich B."/>
            <person name="Daniel R."/>
            <person name="Bowien B."/>
        </authorList>
    </citation>
    <scope>NUCLEOTIDE SEQUENCE [LARGE SCALE GENOMIC DNA]</scope>
    <source>
        <strain evidence="4">ATCC 43291 / DSM 13513 / CCUG 52238 / LMG 8453 / N-1</strain>
        <plasmid evidence="3 4">pBB1</plasmid>
    </source>
</reference>
<dbReference type="KEGG" id="cnc:CNE_BB1p04320"/>
<dbReference type="EC" id="1.1.1.100" evidence="3"/>
<dbReference type="PRINTS" id="PR00080">
    <property type="entry name" value="SDRFAMILY"/>
</dbReference>
<geneLocation type="plasmid" evidence="3 4">
    <name>pBB1</name>
</geneLocation>
<proteinExistence type="inferred from homology"/>
<dbReference type="EMBL" id="CP002879">
    <property type="protein sequence ID" value="AEI81856.1"/>
    <property type="molecule type" value="Genomic_DNA"/>
</dbReference>
<dbReference type="Proteomes" id="UP000006798">
    <property type="component" value="Plasmid pBB1"/>
</dbReference>
<keyword evidence="3" id="KW-0614">Plasmid</keyword>
<dbReference type="SUPFAM" id="SSF51735">
    <property type="entry name" value="NAD(P)-binding Rossmann-fold domains"/>
    <property type="match status" value="1"/>
</dbReference>
<evidence type="ECO:0000313" key="4">
    <source>
        <dbReference type="Proteomes" id="UP000006798"/>
    </source>
</evidence>
<dbReference type="PROSITE" id="PS00061">
    <property type="entry name" value="ADH_SHORT"/>
    <property type="match status" value="1"/>
</dbReference>
<dbReference type="CDD" id="cd05233">
    <property type="entry name" value="SDR_c"/>
    <property type="match status" value="1"/>
</dbReference>
<dbReference type="PANTHER" id="PTHR24321">
    <property type="entry name" value="DEHYDROGENASES, SHORT CHAIN"/>
    <property type="match status" value="1"/>
</dbReference>
<dbReference type="FunFam" id="3.40.50.720:FF:000084">
    <property type="entry name" value="Short-chain dehydrogenase reductase"/>
    <property type="match status" value="1"/>
</dbReference>
<dbReference type="HOGENOM" id="CLU_010194_1_0_4"/>
<dbReference type="InterPro" id="IPR036291">
    <property type="entry name" value="NAD(P)-bd_dom_sf"/>
</dbReference>
<comment type="similarity">
    <text evidence="1">Belongs to the short-chain dehydrogenases/reductases (SDR) family.</text>
</comment>
<dbReference type="PANTHER" id="PTHR24321:SF8">
    <property type="entry name" value="ESTRADIOL 17-BETA-DEHYDROGENASE 8-RELATED"/>
    <property type="match status" value="1"/>
</dbReference>
<dbReference type="PRINTS" id="PR00081">
    <property type="entry name" value="GDHRDH"/>
</dbReference>
<accession>F8GWY6</accession>
<dbReference type="InterPro" id="IPR002347">
    <property type="entry name" value="SDR_fam"/>
</dbReference>
<dbReference type="Gene3D" id="3.40.50.720">
    <property type="entry name" value="NAD(P)-binding Rossmann-like Domain"/>
    <property type="match status" value="1"/>
</dbReference>